<dbReference type="GO" id="GO:0005886">
    <property type="term" value="C:plasma membrane"/>
    <property type="evidence" value="ECO:0007669"/>
    <property type="project" value="TreeGrafter"/>
</dbReference>
<comment type="subcellular location">
    <subcellularLocation>
        <location evidence="1">Membrane</location>
        <topology evidence="1">Multi-pass membrane protein</topology>
    </subcellularLocation>
</comment>
<dbReference type="RefSeq" id="WP_090366759.1">
    <property type="nucleotide sequence ID" value="NZ_FNEM01000014.1"/>
</dbReference>
<dbReference type="AlphaFoldDB" id="A0A1G8X2P8"/>
<proteinExistence type="predicted"/>
<organism evidence="6 7">
    <name type="scientific">Ferrimonas sediminum</name>
    <dbReference type="NCBI Taxonomy" id="718193"/>
    <lineage>
        <taxon>Bacteria</taxon>
        <taxon>Pseudomonadati</taxon>
        <taxon>Pseudomonadota</taxon>
        <taxon>Gammaproteobacteria</taxon>
        <taxon>Alteromonadales</taxon>
        <taxon>Ferrimonadaceae</taxon>
        <taxon>Ferrimonas</taxon>
    </lineage>
</organism>
<feature type="transmembrane region" description="Helical" evidence="5">
    <location>
        <begin position="286"/>
        <end position="306"/>
    </location>
</feature>
<dbReference type="Proteomes" id="UP000199527">
    <property type="component" value="Unassembled WGS sequence"/>
</dbReference>
<dbReference type="EMBL" id="FNEM01000014">
    <property type="protein sequence ID" value="SDJ84105.1"/>
    <property type="molecule type" value="Genomic_DNA"/>
</dbReference>
<evidence type="ECO:0000256" key="2">
    <source>
        <dbReference type="ARBA" id="ARBA00022692"/>
    </source>
</evidence>
<dbReference type="GO" id="GO:0046583">
    <property type="term" value="F:monoatomic cation efflux transmembrane transporter activity"/>
    <property type="evidence" value="ECO:0007669"/>
    <property type="project" value="TreeGrafter"/>
</dbReference>
<evidence type="ECO:0000256" key="1">
    <source>
        <dbReference type="ARBA" id="ARBA00004141"/>
    </source>
</evidence>
<feature type="transmembrane region" description="Helical" evidence="5">
    <location>
        <begin position="194"/>
        <end position="212"/>
    </location>
</feature>
<keyword evidence="3 5" id="KW-1133">Transmembrane helix</keyword>
<feature type="transmembrane region" description="Helical" evidence="5">
    <location>
        <begin position="73"/>
        <end position="97"/>
    </location>
</feature>
<dbReference type="InterPro" id="IPR052951">
    <property type="entry name" value="Tellurite_res_ion_channel"/>
</dbReference>
<reference evidence="7" key="1">
    <citation type="submission" date="2016-10" db="EMBL/GenBank/DDBJ databases">
        <authorList>
            <person name="Varghese N."/>
            <person name="Submissions S."/>
        </authorList>
    </citation>
    <scope>NUCLEOTIDE SEQUENCE [LARGE SCALE GENOMIC DNA]</scope>
    <source>
        <strain evidence="7">DSM 23317</strain>
    </source>
</reference>
<dbReference type="OrthoDB" id="309023at2"/>
<dbReference type="Pfam" id="PF03595">
    <property type="entry name" value="SLAC1"/>
    <property type="match status" value="1"/>
</dbReference>
<sequence length="316" mass="34478">MSQSIIQRLQRLPTPMAGLALGIASLGVCLDQRLGGEQWLQTGAAAIAAIMLLMVVSKFVFHPGLLKKESADPLVGSVMPTFTMATMMVSKSLALVFPTAATGLWLTAVSLHLLLLGAFVFFRIRDWNLSHMIPSWFVPPIGIIVAALTCPSNHYQSLAHALIILGLVSYAILLPTMLYRLIFLSWDEHHTRPTFAIMAAPASLTLAGYLTIESAPSPLLVTVLLGIALTMTTLVYLSMLHLLRLPFSPGYAAFTFPLVVSATALYESAKRFQLFGLGDGSLLRQMADIELTIAVLLVSYVAIRYLHAYWPRPRTA</sequence>
<keyword evidence="7" id="KW-1185">Reference proteome</keyword>
<dbReference type="PANTHER" id="PTHR37955:SF1">
    <property type="entry name" value="DEP DOMAIN-CONTAINING PROTEIN"/>
    <property type="match status" value="1"/>
</dbReference>
<dbReference type="InterPro" id="IPR004695">
    <property type="entry name" value="SLAC1/Mae1/Ssu1/TehA"/>
</dbReference>
<dbReference type="Gene3D" id="1.50.10.150">
    <property type="entry name" value="Voltage-dependent anion channel"/>
    <property type="match status" value="1"/>
</dbReference>
<dbReference type="PANTHER" id="PTHR37955">
    <property type="entry name" value="TELLURITE RESISTANCE PROTEIN TEHA"/>
    <property type="match status" value="1"/>
</dbReference>
<dbReference type="CDD" id="cd09325">
    <property type="entry name" value="TDT_C4-dicarb_trans"/>
    <property type="match status" value="1"/>
</dbReference>
<feature type="transmembrane region" description="Helical" evidence="5">
    <location>
        <begin position="249"/>
        <end position="266"/>
    </location>
</feature>
<accession>A0A1G8X2P8</accession>
<feature type="transmembrane region" description="Helical" evidence="5">
    <location>
        <begin position="161"/>
        <end position="182"/>
    </location>
</feature>
<name>A0A1G8X2P8_9GAMM</name>
<keyword evidence="4 5" id="KW-0472">Membrane</keyword>
<evidence type="ECO:0000313" key="7">
    <source>
        <dbReference type="Proteomes" id="UP000199527"/>
    </source>
</evidence>
<evidence type="ECO:0000256" key="3">
    <source>
        <dbReference type="ARBA" id="ARBA00022989"/>
    </source>
</evidence>
<evidence type="ECO:0000256" key="5">
    <source>
        <dbReference type="SAM" id="Phobius"/>
    </source>
</evidence>
<feature type="transmembrane region" description="Helical" evidence="5">
    <location>
        <begin position="103"/>
        <end position="124"/>
    </location>
</feature>
<evidence type="ECO:0000256" key="4">
    <source>
        <dbReference type="ARBA" id="ARBA00023136"/>
    </source>
</evidence>
<feature type="transmembrane region" description="Helical" evidence="5">
    <location>
        <begin position="218"/>
        <end position="237"/>
    </location>
</feature>
<evidence type="ECO:0000313" key="6">
    <source>
        <dbReference type="EMBL" id="SDJ84105.1"/>
    </source>
</evidence>
<keyword evidence="2 5" id="KW-0812">Transmembrane</keyword>
<dbReference type="InterPro" id="IPR038665">
    <property type="entry name" value="Voltage-dep_anion_channel_sf"/>
</dbReference>
<gene>
    <name evidence="6" type="ORF">SAMN04488540_11453</name>
</gene>
<feature type="transmembrane region" description="Helical" evidence="5">
    <location>
        <begin position="136"/>
        <end position="155"/>
    </location>
</feature>
<feature type="transmembrane region" description="Helical" evidence="5">
    <location>
        <begin position="39"/>
        <end position="61"/>
    </location>
</feature>
<protein>
    <submittedName>
        <fullName evidence="6">Tellurite resistance protein TehA</fullName>
    </submittedName>
</protein>